<dbReference type="RefSeq" id="WP_187118616.1">
    <property type="nucleotide sequence ID" value="NZ_CABKQM010000002.1"/>
</dbReference>
<comment type="caution">
    <text evidence="1">The sequence shown here is derived from an EMBL/GenBank/DDBJ whole genome shotgun (WGS) entry which is preliminary data.</text>
</comment>
<organism evidence="1 2">
    <name type="scientific">Cloacibacillus evryensis</name>
    <dbReference type="NCBI Taxonomy" id="508460"/>
    <lineage>
        <taxon>Bacteria</taxon>
        <taxon>Thermotogati</taxon>
        <taxon>Synergistota</taxon>
        <taxon>Synergistia</taxon>
        <taxon>Synergistales</taxon>
        <taxon>Synergistaceae</taxon>
        <taxon>Cloacibacillus</taxon>
    </lineage>
</organism>
<name>A0AAW5K366_9BACT</name>
<dbReference type="AlphaFoldDB" id="A0AAW5K366"/>
<dbReference type="InterPro" id="IPR030821">
    <property type="entry name" value="Synergist_CTERM"/>
</dbReference>
<keyword evidence="2" id="KW-1185">Reference proteome</keyword>
<reference evidence="1 2" key="1">
    <citation type="submission" date="2022-06" db="EMBL/GenBank/DDBJ databases">
        <title>Isolation of gut microbiota from human fecal samples.</title>
        <authorList>
            <person name="Pamer E.G."/>
            <person name="Barat B."/>
            <person name="Waligurski E."/>
            <person name="Medina S."/>
            <person name="Paddock L."/>
            <person name="Mostad J."/>
        </authorList>
    </citation>
    <scope>NUCLEOTIDE SEQUENCE [LARGE SCALE GENOMIC DNA]</scope>
    <source>
        <strain evidence="1 2">DFI.9.90</strain>
    </source>
</reference>
<dbReference type="NCBIfam" id="TIGR04564">
    <property type="entry name" value="Synergist_CTERM"/>
    <property type="match status" value="1"/>
</dbReference>
<accession>A0AAW5K366</accession>
<dbReference type="Proteomes" id="UP001205919">
    <property type="component" value="Unassembled WGS sequence"/>
</dbReference>
<sequence length="379" mass="39880">MDKSGLLGTTIALNYFTSDSRGHGGFDFRTLSTAGNELPAPELGNIEKLVVLGADGKVQILDAATLVTASQNDYRVWSISYGNVWDTQSSFPMTVYGVSCKYLEHDITVTQPDNGAIAPLNESGVVKVKHGGDAEFTITANSGYRIDHLLVDGASVSAESKYFCAYKFANVTAAHSISALFEEDKNAPEISADSGVTGSLVDLIESASDAVVAAFEKGGFTGGKTIHVVNLDKDTKMEGSFTADAGGFAQAVKLDVKYEEGSESKGLTLTVKPADAAKPFSADKKYYALLLNKKTNYYDLFPAARNASGDLAVKIAPVGDYFSEGTVFIYSGTAVESETPVTPVDPTTPSGPKSGGGCTAGIGALALLALAPLYLRRKR</sequence>
<evidence type="ECO:0000313" key="2">
    <source>
        <dbReference type="Proteomes" id="UP001205919"/>
    </source>
</evidence>
<evidence type="ECO:0000313" key="1">
    <source>
        <dbReference type="EMBL" id="MCQ4814171.1"/>
    </source>
</evidence>
<protein>
    <submittedName>
        <fullName evidence="1">SYNERG-CTERM sorting domain-containing protein</fullName>
    </submittedName>
</protein>
<proteinExistence type="predicted"/>
<dbReference type="EMBL" id="JANFYT010000012">
    <property type="protein sequence ID" value="MCQ4814171.1"/>
    <property type="molecule type" value="Genomic_DNA"/>
</dbReference>
<gene>
    <name evidence="1" type="ORF">NE630_06980</name>
</gene>